<sequence>MIQIKHAFDAVLQKHYECPKGMMGRLAGEQMVRQHQPETFWTLHLLDVQPTDTVLEVGFGAGQAIKLAARHIDGGRIIGIDLSEEMVRTATRRNATSVKAGQVILSQGTITALPFEDQYFDKIMTIHTLYFWSQSQGSSHALHELCRVLKPGGRVVITLSTGKMNEQGELEVWEPLHSALEEQIMPILRQEGLREVHLEQGPLSRHYTSVAVIGEK</sequence>
<comment type="caution">
    <text evidence="2">The sequence shown here is derived from an EMBL/GenBank/DDBJ whole genome shotgun (WGS) entry which is preliminary data.</text>
</comment>
<dbReference type="Pfam" id="PF08241">
    <property type="entry name" value="Methyltransf_11"/>
    <property type="match status" value="1"/>
</dbReference>
<feature type="domain" description="Methyltransferase type 11" evidence="1">
    <location>
        <begin position="55"/>
        <end position="157"/>
    </location>
</feature>
<dbReference type="InterPro" id="IPR050508">
    <property type="entry name" value="Methyltransf_Superfamily"/>
</dbReference>
<proteinExistence type="predicted"/>
<keyword evidence="3" id="KW-1185">Reference proteome</keyword>
<dbReference type="RefSeq" id="WP_220195440.1">
    <property type="nucleotide sequence ID" value="NZ_BNJF01000002.1"/>
</dbReference>
<dbReference type="SUPFAM" id="SSF53335">
    <property type="entry name" value="S-adenosyl-L-methionine-dependent methyltransferases"/>
    <property type="match status" value="1"/>
</dbReference>
<dbReference type="Gene3D" id="3.40.50.150">
    <property type="entry name" value="Vaccinia Virus protein VP39"/>
    <property type="match status" value="1"/>
</dbReference>
<protein>
    <recommendedName>
        <fullName evidence="1">Methyltransferase type 11 domain-containing protein</fullName>
    </recommendedName>
</protein>
<dbReference type="EMBL" id="BNJF01000002">
    <property type="protein sequence ID" value="GHO46035.1"/>
    <property type="molecule type" value="Genomic_DNA"/>
</dbReference>
<dbReference type="GO" id="GO:0008757">
    <property type="term" value="F:S-adenosylmethionine-dependent methyltransferase activity"/>
    <property type="evidence" value="ECO:0007669"/>
    <property type="project" value="InterPro"/>
</dbReference>
<evidence type="ECO:0000259" key="1">
    <source>
        <dbReference type="Pfam" id="PF08241"/>
    </source>
</evidence>
<accession>A0A8J3I382</accession>
<evidence type="ECO:0000313" key="3">
    <source>
        <dbReference type="Proteomes" id="UP000612362"/>
    </source>
</evidence>
<evidence type="ECO:0000313" key="2">
    <source>
        <dbReference type="EMBL" id="GHO46035.1"/>
    </source>
</evidence>
<reference evidence="2" key="1">
    <citation type="submission" date="2020-10" db="EMBL/GenBank/DDBJ databases">
        <title>Taxonomic study of unclassified bacteria belonging to the class Ktedonobacteria.</title>
        <authorList>
            <person name="Yabe S."/>
            <person name="Wang C.M."/>
            <person name="Zheng Y."/>
            <person name="Sakai Y."/>
            <person name="Cavaletti L."/>
            <person name="Monciardini P."/>
            <person name="Donadio S."/>
        </authorList>
    </citation>
    <scope>NUCLEOTIDE SEQUENCE</scope>
    <source>
        <strain evidence="2">SOSP1-1</strain>
    </source>
</reference>
<dbReference type="CDD" id="cd02440">
    <property type="entry name" value="AdoMet_MTases"/>
    <property type="match status" value="1"/>
</dbReference>
<name>A0A8J3I382_9CHLR</name>
<dbReference type="InterPro" id="IPR013216">
    <property type="entry name" value="Methyltransf_11"/>
</dbReference>
<dbReference type="Proteomes" id="UP000612362">
    <property type="component" value="Unassembled WGS sequence"/>
</dbReference>
<organism evidence="2 3">
    <name type="scientific">Ktedonospora formicarum</name>
    <dbReference type="NCBI Taxonomy" id="2778364"/>
    <lineage>
        <taxon>Bacteria</taxon>
        <taxon>Bacillati</taxon>
        <taxon>Chloroflexota</taxon>
        <taxon>Ktedonobacteria</taxon>
        <taxon>Ktedonobacterales</taxon>
        <taxon>Ktedonobacteraceae</taxon>
        <taxon>Ktedonospora</taxon>
    </lineage>
</organism>
<dbReference type="InterPro" id="IPR029063">
    <property type="entry name" value="SAM-dependent_MTases_sf"/>
</dbReference>
<dbReference type="PANTHER" id="PTHR42912">
    <property type="entry name" value="METHYLTRANSFERASE"/>
    <property type="match status" value="1"/>
</dbReference>
<gene>
    <name evidence="2" type="ORF">KSX_41980</name>
</gene>
<dbReference type="AlphaFoldDB" id="A0A8J3I382"/>